<protein>
    <submittedName>
        <fullName evidence="2">Uncharacterized protein</fullName>
    </submittedName>
</protein>
<organism evidence="2 3">
    <name type="scientific">Alloacidobacterium dinghuense</name>
    <dbReference type="NCBI Taxonomy" id="2763107"/>
    <lineage>
        <taxon>Bacteria</taxon>
        <taxon>Pseudomonadati</taxon>
        <taxon>Acidobacteriota</taxon>
        <taxon>Terriglobia</taxon>
        <taxon>Terriglobales</taxon>
        <taxon>Acidobacteriaceae</taxon>
        <taxon>Alloacidobacterium</taxon>
    </lineage>
</organism>
<gene>
    <name evidence="2" type="ORF">H7849_20410</name>
</gene>
<reference evidence="2 3" key="1">
    <citation type="submission" date="2020-08" db="EMBL/GenBank/DDBJ databases">
        <title>Edaphobacter telluris sp. nov. and Acidobacterium dinghuensis sp. nov., two acidobacteria isolated from forest soil.</title>
        <authorList>
            <person name="Fu J."/>
            <person name="Qiu L."/>
        </authorList>
    </citation>
    <scope>NUCLEOTIDE SEQUENCE [LARGE SCALE GENOMIC DNA]</scope>
    <source>
        <strain evidence="2">4Y35</strain>
    </source>
</reference>
<dbReference type="AlphaFoldDB" id="A0A7G8BFU5"/>
<sequence length="66" mass="7545">MDIRDIVAELEKEIARLNQIVTLLKRSNGDLTPKTETKRRTLSAEAKKKIADAQRKRWAKAKQAAK</sequence>
<keyword evidence="3" id="KW-1185">Reference proteome</keyword>
<dbReference type="KEGG" id="adin:H7849_20410"/>
<feature type="compositionally biased region" description="Basic and acidic residues" evidence="1">
    <location>
        <begin position="45"/>
        <end position="55"/>
    </location>
</feature>
<evidence type="ECO:0000313" key="2">
    <source>
        <dbReference type="EMBL" id="QNI31415.1"/>
    </source>
</evidence>
<evidence type="ECO:0000313" key="3">
    <source>
        <dbReference type="Proteomes" id="UP000515312"/>
    </source>
</evidence>
<dbReference type="Proteomes" id="UP000515312">
    <property type="component" value="Chromosome"/>
</dbReference>
<evidence type="ECO:0000256" key="1">
    <source>
        <dbReference type="SAM" id="MobiDB-lite"/>
    </source>
</evidence>
<accession>A0A7G8BFU5</accession>
<dbReference type="RefSeq" id="WP_186742033.1">
    <property type="nucleotide sequence ID" value="NZ_CP060394.1"/>
</dbReference>
<feature type="compositionally biased region" description="Basic residues" evidence="1">
    <location>
        <begin position="56"/>
        <end position="66"/>
    </location>
</feature>
<dbReference type="EMBL" id="CP060394">
    <property type="protein sequence ID" value="QNI31415.1"/>
    <property type="molecule type" value="Genomic_DNA"/>
</dbReference>
<proteinExistence type="predicted"/>
<name>A0A7G8BFU5_9BACT</name>
<feature type="region of interest" description="Disordered" evidence="1">
    <location>
        <begin position="28"/>
        <end position="66"/>
    </location>
</feature>